<evidence type="ECO:0000313" key="1">
    <source>
        <dbReference type="EMBL" id="MFC4788360.1"/>
    </source>
</evidence>
<reference evidence="2" key="1">
    <citation type="journal article" date="2019" name="Int. J. Syst. Evol. Microbiol.">
        <title>The Global Catalogue of Microorganisms (GCM) 10K type strain sequencing project: providing services to taxonomists for standard genome sequencing and annotation.</title>
        <authorList>
            <consortium name="The Broad Institute Genomics Platform"/>
            <consortium name="The Broad Institute Genome Sequencing Center for Infectious Disease"/>
            <person name="Wu L."/>
            <person name="Ma J."/>
        </authorList>
    </citation>
    <scope>NUCLEOTIDE SEQUENCE [LARGE SCALE GENOMIC DNA]</scope>
    <source>
        <strain evidence="2">CCUG 49452</strain>
    </source>
</reference>
<dbReference type="EMBL" id="JBHSHJ010000003">
    <property type="protein sequence ID" value="MFC4788360.1"/>
    <property type="molecule type" value="Genomic_DNA"/>
</dbReference>
<protein>
    <submittedName>
        <fullName evidence="1">Uncharacterized protein</fullName>
    </submittedName>
</protein>
<sequence>MATKHKSLSADVANETDWHVESDLNTLLEAKKIEKDPKRMAAVSKLAKAKMLSMASVAQEGTDES</sequence>
<comment type="caution">
    <text evidence="1">The sequence shown here is derived from an EMBL/GenBank/DDBJ whole genome shotgun (WGS) entry which is preliminary data.</text>
</comment>
<organism evidence="1 2">
    <name type="scientific">Giesbergeria sinuosa</name>
    <dbReference type="NCBI Taxonomy" id="80883"/>
    <lineage>
        <taxon>Bacteria</taxon>
        <taxon>Pseudomonadati</taxon>
        <taxon>Pseudomonadota</taxon>
        <taxon>Betaproteobacteria</taxon>
        <taxon>Burkholderiales</taxon>
        <taxon>Comamonadaceae</taxon>
        <taxon>Giesbergeria</taxon>
    </lineage>
</organism>
<proteinExistence type="predicted"/>
<keyword evidence="2" id="KW-1185">Reference proteome</keyword>
<dbReference type="Proteomes" id="UP001596001">
    <property type="component" value="Unassembled WGS sequence"/>
</dbReference>
<dbReference type="RefSeq" id="WP_382430712.1">
    <property type="nucleotide sequence ID" value="NZ_JBHSHJ010000003.1"/>
</dbReference>
<evidence type="ECO:0000313" key="2">
    <source>
        <dbReference type="Proteomes" id="UP001596001"/>
    </source>
</evidence>
<gene>
    <name evidence="1" type="ORF">ACFO6X_05100</name>
</gene>
<accession>A0ABV9QF70</accession>
<name>A0ABV9QF70_9BURK</name>